<comment type="subcellular location">
    <subcellularLocation>
        <location evidence="1">Cell membrane</location>
        <topology evidence="1">Single-pass type II membrane protein</topology>
    </subcellularLocation>
</comment>
<sequence length="216" mass="23364">MQSEEEQIATIKNWWKRNGTSLLLGVGLALALVFGWQAWQQHQAEQMSAAGSQYQQLLTAATKQQPTDKDAETIRYVAEALRNDFADTPYAVYGTLILAGHQVTEQGKPEAAADSLKWALSRAESGPLKLLVRQRLAQAQFAAEQPDAALATLNEAGETGAFTALYAELEGDILRAQGNAEEAREAYKRASEAASGPTASPMLQLKMADMAIPEDA</sequence>
<evidence type="ECO:0000256" key="3">
    <source>
        <dbReference type="ARBA" id="ARBA00022692"/>
    </source>
</evidence>
<dbReference type="RefSeq" id="WP_116918370.1">
    <property type="nucleotide sequence ID" value="NZ_QEKQ01000002.1"/>
</dbReference>
<organism evidence="12 13">
    <name type="scientific">Tamilnaduibacter salinus</name>
    <dbReference type="NCBI Taxonomy" id="1484056"/>
    <lineage>
        <taxon>Bacteria</taxon>
        <taxon>Pseudomonadati</taxon>
        <taxon>Pseudomonadota</taxon>
        <taxon>Gammaproteobacteria</taxon>
        <taxon>Pseudomonadales</taxon>
        <taxon>Marinobacteraceae</taxon>
        <taxon>Tamilnaduibacter</taxon>
    </lineage>
</organism>
<evidence type="ECO:0000256" key="5">
    <source>
        <dbReference type="ARBA" id="ARBA00023136"/>
    </source>
</evidence>
<feature type="domain" description="Ancillary SecYEG translocon subunit/Cell division coordinator CpoB TPR" evidence="11">
    <location>
        <begin position="12"/>
        <end position="211"/>
    </location>
</feature>
<dbReference type="GO" id="GO:0044877">
    <property type="term" value="F:protein-containing complex binding"/>
    <property type="evidence" value="ECO:0007669"/>
    <property type="project" value="InterPro"/>
</dbReference>
<dbReference type="InterPro" id="IPR011990">
    <property type="entry name" value="TPR-like_helical_dom_sf"/>
</dbReference>
<keyword evidence="2" id="KW-1003">Cell membrane</keyword>
<keyword evidence="9" id="KW-0175">Coiled coil</keyword>
<dbReference type="Pfam" id="PF09976">
    <property type="entry name" value="TPR_21"/>
    <property type="match status" value="1"/>
</dbReference>
<accession>A0A2U1CZA9</accession>
<evidence type="ECO:0000256" key="7">
    <source>
        <dbReference type="ARBA" id="ARBA00024197"/>
    </source>
</evidence>
<dbReference type="SUPFAM" id="SSF48452">
    <property type="entry name" value="TPR-like"/>
    <property type="match status" value="1"/>
</dbReference>
<feature type="transmembrane region" description="Helical" evidence="10">
    <location>
        <begin position="21"/>
        <end position="39"/>
    </location>
</feature>
<dbReference type="InterPro" id="IPR026039">
    <property type="entry name" value="YfgM"/>
</dbReference>
<reference evidence="12 13" key="1">
    <citation type="submission" date="2018-04" db="EMBL/GenBank/DDBJ databases">
        <title>Genomic Encyclopedia of Type Strains, Phase IV (KMG-IV): sequencing the most valuable type-strain genomes for metagenomic binning, comparative biology and taxonomic classification.</title>
        <authorList>
            <person name="Goeker M."/>
        </authorList>
    </citation>
    <scope>NUCLEOTIDE SEQUENCE [LARGE SCALE GENOMIC DNA]</scope>
    <source>
        <strain evidence="12 13">DSM 28688</strain>
    </source>
</reference>
<proteinExistence type="inferred from homology"/>
<evidence type="ECO:0000256" key="8">
    <source>
        <dbReference type="ARBA" id="ARBA00024235"/>
    </source>
</evidence>
<gene>
    <name evidence="12" type="ORF">C8D92_10236</name>
</gene>
<protein>
    <recommendedName>
        <fullName evidence="8">Ancillary SecYEG translocon subunit</fullName>
    </recommendedName>
</protein>
<evidence type="ECO:0000256" key="6">
    <source>
        <dbReference type="ARBA" id="ARBA00023186"/>
    </source>
</evidence>
<evidence type="ECO:0000259" key="11">
    <source>
        <dbReference type="Pfam" id="PF09976"/>
    </source>
</evidence>
<dbReference type="PANTHER" id="PTHR38035">
    <property type="entry name" value="UPF0070 PROTEIN YFGM"/>
    <property type="match status" value="1"/>
</dbReference>
<dbReference type="EMBL" id="QEKQ01000002">
    <property type="protein sequence ID" value="PVY78004.1"/>
    <property type="molecule type" value="Genomic_DNA"/>
</dbReference>
<keyword evidence="6" id="KW-0143">Chaperone</keyword>
<dbReference type="AlphaFoldDB" id="A0A2U1CZA9"/>
<feature type="coiled-coil region" evidence="9">
    <location>
        <begin position="166"/>
        <end position="193"/>
    </location>
</feature>
<evidence type="ECO:0000256" key="1">
    <source>
        <dbReference type="ARBA" id="ARBA00004401"/>
    </source>
</evidence>
<dbReference type="PIRSF" id="PIRSF006170">
    <property type="entry name" value="YfgM"/>
    <property type="match status" value="1"/>
</dbReference>
<evidence type="ECO:0000256" key="2">
    <source>
        <dbReference type="ARBA" id="ARBA00022475"/>
    </source>
</evidence>
<evidence type="ECO:0000256" key="10">
    <source>
        <dbReference type="SAM" id="Phobius"/>
    </source>
</evidence>
<evidence type="ECO:0000313" key="13">
    <source>
        <dbReference type="Proteomes" id="UP000245887"/>
    </source>
</evidence>
<dbReference type="Proteomes" id="UP000245887">
    <property type="component" value="Unassembled WGS sequence"/>
</dbReference>
<keyword evidence="5 10" id="KW-0472">Membrane</keyword>
<keyword evidence="4 10" id="KW-1133">Transmembrane helix</keyword>
<dbReference type="Gene3D" id="1.25.40.10">
    <property type="entry name" value="Tetratricopeptide repeat domain"/>
    <property type="match status" value="1"/>
</dbReference>
<comment type="caution">
    <text evidence="12">The sequence shown here is derived from an EMBL/GenBank/DDBJ whole genome shotgun (WGS) entry which is preliminary data.</text>
</comment>
<dbReference type="InterPro" id="IPR018704">
    <property type="entry name" value="SecYEG/CpoB_TPR"/>
</dbReference>
<keyword evidence="3 10" id="KW-0812">Transmembrane</keyword>
<dbReference type="OrthoDB" id="9789675at2"/>
<evidence type="ECO:0000313" key="12">
    <source>
        <dbReference type="EMBL" id="PVY78004.1"/>
    </source>
</evidence>
<evidence type="ECO:0000256" key="4">
    <source>
        <dbReference type="ARBA" id="ARBA00022989"/>
    </source>
</evidence>
<dbReference type="GO" id="GO:0005886">
    <property type="term" value="C:plasma membrane"/>
    <property type="evidence" value="ECO:0007669"/>
    <property type="project" value="UniProtKB-SubCell"/>
</dbReference>
<name>A0A2U1CZA9_9GAMM</name>
<comment type="similarity">
    <text evidence="7">Belongs to the YfgM family.</text>
</comment>
<evidence type="ECO:0000256" key="9">
    <source>
        <dbReference type="SAM" id="Coils"/>
    </source>
</evidence>
<dbReference type="PANTHER" id="PTHR38035:SF1">
    <property type="entry name" value="ANCILLARY SECYEG TRANSLOCON SUBUNIT"/>
    <property type="match status" value="1"/>
</dbReference>